<sequence length="74" mass="8212">MQGHINSMLKLAELFCLANLHVTMLLSEYTHGRLRRHANIESRFSATLVSALPPSPTASRRTIPVSGNGPWRLS</sequence>
<name>A0AAW2JZQ9_SESRA</name>
<evidence type="ECO:0000256" key="1">
    <source>
        <dbReference type="SAM" id="MobiDB-lite"/>
    </source>
</evidence>
<dbReference type="Gene3D" id="3.40.50.2000">
    <property type="entry name" value="Glycogen Phosphorylase B"/>
    <property type="match status" value="1"/>
</dbReference>
<dbReference type="AlphaFoldDB" id="A0AAW2JZQ9"/>
<feature type="region of interest" description="Disordered" evidence="1">
    <location>
        <begin position="54"/>
        <end position="74"/>
    </location>
</feature>
<gene>
    <name evidence="3" type="ORF">Sradi_6582600</name>
</gene>
<dbReference type="GO" id="GO:0016740">
    <property type="term" value="F:transferase activity"/>
    <property type="evidence" value="ECO:0007669"/>
    <property type="project" value="UniProtKB-KW"/>
</dbReference>
<evidence type="ECO:0000313" key="3">
    <source>
        <dbReference type="EMBL" id="KAL0299228.1"/>
    </source>
</evidence>
<reference evidence="3" key="1">
    <citation type="submission" date="2020-06" db="EMBL/GenBank/DDBJ databases">
        <authorList>
            <person name="Li T."/>
            <person name="Hu X."/>
            <person name="Zhang T."/>
            <person name="Song X."/>
            <person name="Zhang H."/>
            <person name="Dai N."/>
            <person name="Sheng W."/>
            <person name="Hou X."/>
            <person name="Wei L."/>
        </authorList>
    </citation>
    <scope>NUCLEOTIDE SEQUENCE</scope>
    <source>
        <strain evidence="3">G02</strain>
        <tissue evidence="3">Leaf</tissue>
    </source>
</reference>
<feature type="signal peptide" evidence="2">
    <location>
        <begin position="1"/>
        <end position="27"/>
    </location>
</feature>
<organism evidence="3">
    <name type="scientific">Sesamum radiatum</name>
    <name type="common">Black benniseed</name>
    <dbReference type="NCBI Taxonomy" id="300843"/>
    <lineage>
        <taxon>Eukaryota</taxon>
        <taxon>Viridiplantae</taxon>
        <taxon>Streptophyta</taxon>
        <taxon>Embryophyta</taxon>
        <taxon>Tracheophyta</taxon>
        <taxon>Spermatophyta</taxon>
        <taxon>Magnoliopsida</taxon>
        <taxon>eudicotyledons</taxon>
        <taxon>Gunneridae</taxon>
        <taxon>Pentapetalae</taxon>
        <taxon>asterids</taxon>
        <taxon>lamiids</taxon>
        <taxon>Lamiales</taxon>
        <taxon>Pedaliaceae</taxon>
        <taxon>Sesamum</taxon>
    </lineage>
</organism>
<accession>A0AAW2JZQ9</accession>
<keyword evidence="3" id="KW-0808">Transferase</keyword>
<comment type="caution">
    <text evidence="3">The sequence shown here is derived from an EMBL/GenBank/DDBJ whole genome shotgun (WGS) entry which is preliminary data.</text>
</comment>
<feature type="chain" id="PRO_5043520155" evidence="2">
    <location>
        <begin position="28"/>
        <end position="74"/>
    </location>
</feature>
<reference evidence="3" key="2">
    <citation type="journal article" date="2024" name="Plant">
        <title>Genomic evolution and insights into agronomic trait innovations of Sesamum species.</title>
        <authorList>
            <person name="Miao H."/>
            <person name="Wang L."/>
            <person name="Qu L."/>
            <person name="Liu H."/>
            <person name="Sun Y."/>
            <person name="Le M."/>
            <person name="Wang Q."/>
            <person name="Wei S."/>
            <person name="Zheng Y."/>
            <person name="Lin W."/>
            <person name="Duan Y."/>
            <person name="Cao H."/>
            <person name="Xiong S."/>
            <person name="Wang X."/>
            <person name="Wei L."/>
            <person name="Li C."/>
            <person name="Ma Q."/>
            <person name="Ju M."/>
            <person name="Zhao R."/>
            <person name="Li G."/>
            <person name="Mu C."/>
            <person name="Tian Q."/>
            <person name="Mei H."/>
            <person name="Zhang T."/>
            <person name="Gao T."/>
            <person name="Zhang H."/>
        </authorList>
    </citation>
    <scope>NUCLEOTIDE SEQUENCE</scope>
    <source>
        <strain evidence="3">G02</strain>
    </source>
</reference>
<keyword evidence="2" id="KW-0732">Signal</keyword>
<proteinExistence type="predicted"/>
<protein>
    <submittedName>
        <fullName evidence="3">7-deoxyloganetic acid glucosyl transferase</fullName>
    </submittedName>
</protein>
<dbReference type="EMBL" id="JACGWJ010000031">
    <property type="protein sequence ID" value="KAL0299228.1"/>
    <property type="molecule type" value="Genomic_DNA"/>
</dbReference>
<evidence type="ECO:0000256" key="2">
    <source>
        <dbReference type="SAM" id="SignalP"/>
    </source>
</evidence>